<proteinExistence type="predicted"/>
<name>A0ABP8QNP2_9BACT</name>
<gene>
    <name evidence="1" type="ORF">GCM10023172_29980</name>
</gene>
<protein>
    <submittedName>
        <fullName evidence="1">Uncharacterized protein</fullName>
    </submittedName>
</protein>
<sequence length="85" mass="9361">MAHQADALGVDGMARQAQVVTQAEHTFKIVLRKLLIEQAHQLQVIGTLPARLVVEAAAREAQRLAAGQHRTARVRLGDQRALLDY</sequence>
<reference evidence="2" key="1">
    <citation type="journal article" date="2019" name="Int. J. Syst. Evol. Microbiol.">
        <title>The Global Catalogue of Microorganisms (GCM) 10K type strain sequencing project: providing services to taxonomists for standard genome sequencing and annotation.</title>
        <authorList>
            <consortium name="The Broad Institute Genomics Platform"/>
            <consortium name="The Broad Institute Genome Sequencing Center for Infectious Disease"/>
            <person name="Wu L."/>
            <person name="Ma J."/>
        </authorList>
    </citation>
    <scope>NUCLEOTIDE SEQUENCE [LARGE SCALE GENOMIC DNA]</scope>
    <source>
        <strain evidence="2">JCM 17841</strain>
    </source>
</reference>
<dbReference type="EMBL" id="BAABGQ010000007">
    <property type="protein sequence ID" value="GAA4504111.1"/>
    <property type="molecule type" value="Genomic_DNA"/>
</dbReference>
<dbReference type="Proteomes" id="UP001501243">
    <property type="component" value="Unassembled WGS sequence"/>
</dbReference>
<evidence type="ECO:0000313" key="1">
    <source>
        <dbReference type="EMBL" id="GAA4504111.1"/>
    </source>
</evidence>
<evidence type="ECO:0000313" key="2">
    <source>
        <dbReference type="Proteomes" id="UP001501243"/>
    </source>
</evidence>
<comment type="caution">
    <text evidence="1">The sequence shown here is derived from an EMBL/GenBank/DDBJ whole genome shotgun (WGS) entry which is preliminary data.</text>
</comment>
<accession>A0ABP8QNP2</accession>
<keyword evidence="2" id="KW-1185">Reference proteome</keyword>
<organism evidence="1 2">
    <name type="scientific">Hymenobacter ginsengisoli</name>
    <dbReference type="NCBI Taxonomy" id="1051626"/>
    <lineage>
        <taxon>Bacteria</taxon>
        <taxon>Pseudomonadati</taxon>
        <taxon>Bacteroidota</taxon>
        <taxon>Cytophagia</taxon>
        <taxon>Cytophagales</taxon>
        <taxon>Hymenobacteraceae</taxon>
        <taxon>Hymenobacter</taxon>
    </lineage>
</organism>